<dbReference type="EMBL" id="FCNW02000032">
    <property type="protein sequence ID" value="SAL55560.1"/>
    <property type="molecule type" value="Genomic_DNA"/>
</dbReference>
<dbReference type="Proteomes" id="UP000054977">
    <property type="component" value="Unassembled WGS sequence"/>
</dbReference>
<name>A0A158IHR4_9BURK</name>
<reference evidence="1" key="1">
    <citation type="submission" date="2016-01" db="EMBL/GenBank/DDBJ databases">
        <authorList>
            <person name="Peeters C."/>
        </authorList>
    </citation>
    <scope>NUCLEOTIDE SEQUENCE [LARGE SCALE GENOMIC DNA]</scope>
    <source>
        <strain evidence="1">LMG 22934</strain>
    </source>
</reference>
<accession>A0A158IHR4</accession>
<keyword evidence="2" id="KW-1185">Reference proteome</keyword>
<protein>
    <submittedName>
        <fullName evidence="1">Fis family transcriptional regulator</fullName>
    </submittedName>
</protein>
<gene>
    <name evidence="1" type="ORF">AWB65_04764</name>
</gene>
<dbReference type="AlphaFoldDB" id="A0A158IHR4"/>
<comment type="caution">
    <text evidence="1">The sequence shown here is derived from an EMBL/GenBank/DDBJ whole genome shotgun (WGS) entry which is preliminary data.</text>
</comment>
<evidence type="ECO:0000313" key="1">
    <source>
        <dbReference type="EMBL" id="SAL55560.1"/>
    </source>
</evidence>
<evidence type="ECO:0000313" key="2">
    <source>
        <dbReference type="Proteomes" id="UP000054977"/>
    </source>
</evidence>
<sequence length="148" mass="16394">MEELTQTAPYARAMTLPVAPAIATELALVYHVILEAMRGGYGNEAHLGSMLQLTIRTLLIGEKGRVRLKQHVFREAQNGIVRCRLAGMRTGSWTPDPATYETLCEVLATFDRQLAVTPFYEFMLVNEEVNASIARRKAKAAKKDAKSG</sequence>
<dbReference type="STRING" id="326474.AWB65_04764"/>
<organism evidence="1 2">
    <name type="scientific">Caballeronia humi</name>
    <dbReference type="NCBI Taxonomy" id="326474"/>
    <lineage>
        <taxon>Bacteria</taxon>
        <taxon>Pseudomonadati</taxon>
        <taxon>Pseudomonadota</taxon>
        <taxon>Betaproteobacteria</taxon>
        <taxon>Burkholderiales</taxon>
        <taxon>Burkholderiaceae</taxon>
        <taxon>Caballeronia</taxon>
    </lineage>
</organism>
<proteinExistence type="predicted"/>